<proteinExistence type="predicted"/>
<evidence type="ECO:0000313" key="1">
    <source>
        <dbReference type="EMBL" id="CAI5791959.1"/>
    </source>
</evidence>
<dbReference type="AlphaFoldDB" id="A0AA35L9C3"/>
<gene>
    <name evidence="1" type="ORF">PODLI_1B037941</name>
</gene>
<protein>
    <submittedName>
        <fullName evidence="1">Uncharacterized protein</fullName>
    </submittedName>
</protein>
<dbReference type="Proteomes" id="UP001178461">
    <property type="component" value="Chromosome 14"/>
</dbReference>
<organism evidence="1 2">
    <name type="scientific">Podarcis lilfordi</name>
    <name type="common">Lilford's wall lizard</name>
    <dbReference type="NCBI Taxonomy" id="74358"/>
    <lineage>
        <taxon>Eukaryota</taxon>
        <taxon>Metazoa</taxon>
        <taxon>Chordata</taxon>
        <taxon>Craniata</taxon>
        <taxon>Vertebrata</taxon>
        <taxon>Euteleostomi</taxon>
        <taxon>Lepidosauria</taxon>
        <taxon>Squamata</taxon>
        <taxon>Bifurcata</taxon>
        <taxon>Unidentata</taxon>
        <taxon>Episquamata</taxon>
        <taxon>Laterata</taxon>
        <taxon>Lacertibaenia</taxon>
        <taxon>Lacertidae</taxon>
        <taxon>Podarcis</taxon>
    </lineage>
</organism>
<evidence type="ECO:0000313" key="2">
    <source>
        <dbReference type="Proteomes" id="UP001178461"/>
    </source>
</evidence>
<reference evidence="1" key="1">
    <citation type="submission" date="2022-12" db="EMBL/GenBank/DDBJ databases">
        <authorList>
            <person name="Alioto T."/>
            <person name="Alioto T."/>
            <person name="Gomez Garrido J."/>
        </authorList>
    </citation>
    <scope>NUCLEOTIDE SEQUENCE</scope>
</reference>
<sequence length="115" mass="14239">MDLMDKETEDFKSKEKALDDAIERLKKENKFRKEKLVAFWQKKRELSKRTDGRNTILWERNMKLWKKVTDLFESIRNVLKEEPELWKEELDSWTAEMALWKKEMDQWEERFCGSY</sequence>
<name>A0AA35L9C3_9SAUR</name>
<keyword evidence="2" id="KW-1185">Reference proteome</keyword>
<accession>A0AA35L9C3</accession>
<dbReference type="EMBL" id="OX395139">
    <property type="protein sequence ID" value="CAI5791959.1"/>
    <property type="molecule type" value="Genomic_DNA"/>
</dbReference>